<feature type="domain" description="Solute-binding protein family 3/N-terminal" evidence="3">
    <location>
        <begin position="287"/>
        <end position="503"/>
    </location>
</feature>
<dbReference type="Proteomes" id="UP000463883">
    <property type="component" value="Chromosome"/>
</dbReference>
<dbReference type="CDD" id="cd01007">
    <property type="entry name" value="PBP2_BvgS_HisK_like"/>
    <property type="match status" value="1"/>
</dbReference>
<name>A0A6P1MC84_9FIRM</name>
<evidence type="ECO:0000256" key="1">
    <source>
        <dbReference type="ARBA" id="ARBA00022729"/>
    </source>
</evidence>
<keyword evidence="1 2" id="KW-0732">Signal</keyword>
<evidence type="ECO:0000313" key="5">
    <source>
        <dbReference type="Proteomes" id="UP000463883"/>
    </source>
</evidence>
<accession>A0A6P1MC84</accession>
<gene>
    <name evidence="4" type="ORF">Ami3637_03185</name>
</gene>
<dbReference type="Gene3D" id="3.40.190.10">
    <property type="entry name" value="Periplasmic binding protein-like II"/>
    <property type="match status" value="4"/>
</dbReference>
<dbReference type="KEGG" id="amic:Ami3637_03185"/>
<keyword evidence="5" id="KW-1185">Reference proteome</keyword>
<proteinExistence type="predicted"/>
<dbReference type="RefSeq" id="WP_162361292.1">
    <property type="nucleotide sequence ID" value="NZ_CP047591.1"/>
</dbReference>
<dbReference type="InterPro" id="IPR001638">
    <property type="entry name" value="Solute-binding_3/MltF_N"/>
</dbReference>
<dbReference type="AlphaFoldDB" id="A0A6P1MC84"/>
<dbReference type="SMART" id="SM00062">
    <property type="entry name" value="PBPb"/>
    <property type="match status" value="2"/>
</dbReference>
<evidence type="ECO:0000256" key="2">
    <source>
        <dbReference type="SAM" id="SignalP"/>
    </source>
</evidence>
<feature type="domain" description="Solute-binding protein family 3/N-terminal" evidence="3">
    <location>
        <begin position="36"/>
        <end position="267"/>
    </location>
</feature>
<evidence type="ECO:0000259" key="3">
    <source>
        <dbReference type="SMART" id="SM00062"/>
    </source>
</evidence>
<dbReference type="PANTHER" id="PTHR35936">
    <property type="entry name" value="MEMBRANE-BOUND LYTIC MUREIN TRANSGLYCOSYLASE F"/>
    <property type="match status" value="1"/>
</dbReference>
<protein>
    <submittedName>
        <fullName evidence="4">Transporter substrate-binding domain-containing protein</fullName>
    </submittedName>
</protein>
<dbReference type="SUPFAM" id="SSF53850">
    <property type="entry name" value="Periplasmic binding protein-like II"/>
    <property type="match status" value="2"/>
</dbReference>
<dbReference type="EMBL" id="CP047591">
    <property type="protein sequence ID" value="QHI71517.1"/>
    <property type="molecule type" value="Genomic_DNA"/>
</dbReference>
<feature type="chain" id="PRO_5026982732" evidence="2">
    <location>
        <begin position="30"/>
        <end position="595"/>
    </location>
</feature>
<evidence type="ECO:0000313" key="4">
    <source>
        <dbReference type="EMBL" id="QHI71517.1"/>
    </source>
</evidence>
<reference evidence="4 5" key="1">
    <citation type="submission" date="2020-01" db="EMBL/GenBank/DDBJ databases">
        <title>Genomic analysis of Aminipila sp. CBA3637.</title>
        <authorList>
            <person name="Kim Y.B."/>
            <person name="Roh S.W."/>
        </authorList>
    </citation>
    <scope>NUCLEOTIDE SEQUENCE [LARGE SCALE GENOMIC DNA]</scope>
    <source>
        <strain evidence="4 5">CBA3637</strain>
    </source>
</reference>
<dbReference type="PANTHER" id="PTHR35936:SF17">
    <property type="entry name" value="ARGININE-BINDING EXTRACELLULAR PROTEIN ARTP"/>
    <property type="match status" value="1"/>
</dbReference>
<sequence>MYRFSLFRKILCFAALIILIVSTLSPSYADEVKKSPIKVGFFELDGFNDVDQDGNLSGYGYEYLMEISKYTGWKYNFIYYTEDKNGKHRLTYYEALDLLKQGKIDIMGSMRKTPERSDLYLYPIFPYNINYSCLSAASDNTKYTCSDFSSLDGVVIGTFRGSSRDDEIKAFLKENGVKNYSLKAYDTMKQLKKALLKTHTIDLIYANNFRSIENERVLVRLNPSPYYFAMSKNNRENLDALSSAVEQIEVNRPLFSKKLLTKYFQDSYSSQLKLSPEELQYIKSNPVVRVAYDPYFAPFEYYDKSSGRVCGISADLLRLISKQTGLKFSYAPTTSYDSALKNAKKNHIQLIATFGSDYKWAEKHHSRLTTSYLDLPVSAIYNKKVKNYNDKSLSVAVEKGYFLTEKLKREKLYTHYIYYDTLEECINAVDKGDADITFASTYSADYFLSHSYYSNLKMFTTYDLNYEISLAVTNTSDDLLYSIINKSLANIPRRSFDDIFYKNILFYKENASLSDYITLHPYEFMAAGSILGALLLAGLVSLRTAKHNAKQEKYLNDERINLALMHTNISLWDYDFKNKLLIQPSGSKKYLVRTS</sequence>
<dbReference type="Pfam" id="PF00497">
    <property type="entry name" value="SBP_bac_3"/>
    <property type="match status" value="2"/>
</dbReference>
<organism evidence="4 5">
    <name type="scientific">Aminipila terrae</name>
    <dbReference type="NCBI Taxonomy" id="2697030"/>
    <lineage>
        <taxon>Bacteria</taxon>
        <taxon>Bacillati</taxon>
        <taxon>Bacillota</taxon>
        <taxon>Clostridia</taxon>
        <taxon>Peptostreptococcales</taxon>
        <taxon>Anaerovoracaceae</taxon>
        <taxon>Aminipila</taxon>
    </lineage>
</organism>
<feature type="signal peptide" evidence="2">
    <location>
        <begin position="1"/>
        <end position="29"/>
    </location>
</feature>